<reference evidence="12 13" key="1">
    <citation type="submission" date="2022-03" db="EMBL/GenBank/DDBJ databases">
        <title>Novel taxa within the pig intestine.</title>
        <authorList>
            <person name="Wylensek D."/>
            <person name="Bishof K."/>
            <person name="Afrizal A."/>
            <person name="Clavel T."/>
        </authorList>
    </citation>
    <scope>NUCLEOTIDE SEQUENCE [LARGE SCALE GENOMIC DNA]</scope>
    <source>
        <strain evidence="12 13">CLA-KB-P66</strain>
    </source>
</reference>
<sequence>MLYLEIVTPEGIAWKSSEVESVTLPTRSGEIQILKGHIPIVTIIEAGEIQVVRGGKQESLAVDKGYARCVSDTVSVLTEAAIEVDNIDLESVEEAKARAVASLEKYKSLRESDPEEIERLESTIRFAIAQQLSKNRKR</sequence>
<comment type="function">
    <text evidence="1 9">Produces ATP from ADP in the presence of a proton gradient across the membrane.</text>
</comment>
<dbReference type="InterPro" id="IPR020546">
    <property type="entry name" value="ATP_synth_F1_dsu/esu_N"/>
</dbReference>
<name>A0ABU4WL12_9BACT</name>
<evidence type="ECO:0000256" key="10">
    <source>
        <dbReference type="RuleBase" id="RU003656"/>
    </source>
</evidence>
<proteinExistence type="inferred from homology"/>
<dbReference type="Gene3D" id="2.60.15.10">
    <property type="entry name" value="F0F1 ATP synthase delta/epsilon subunit, N-terminal"/>
    <property type="match status" value="1"/>
</dbReference>
<gene>
    <name evidence="9 12" type="primary">atpC</name>
    <name evidence="12" type="ORF">MOX91_07840</name>
</gene>
<dbReference type="NCBIfam" id="TIGR01216">
    <property type="entry name" value="ATP_synt_epsi"/>
    <property type="match status" value="1"/>
</dbReference>
<evidence type="ECO:0000313" key="13">
    <source>
        <dbReference type="Proteomes" id="UP001275932"/>
    </source>
</evidence>
<evidence type="ECO:0000256" key="1">
    <source>
        <dbReference type="ARBA" id="ARBA00003543"/>
    </source>
</evidence>
<evidence type="ECO:0000256" key="7">
    <source>
        <dbReference type="ARBA" id="ARBA00023196"/>
    </source>
</evidence>
<dbReference type="SUPFAM" id="SSF51344">
    <property type="entry name" value="Epsilon subunit of F1F0-ATP synthase N-terminal domain"/>
    <property type="match status" value="1"/>
</dbReference>
<keyword evidence="7 9" id="KW-0139">CF(1)</keyword>
<evidence type="ECO:0000256" key="3">
    <source>
        <dbReference type="ARBA" id="ARBA00005712"/>
    </source>
</evidence>
<feature type="domain" description="ATP synthase F1 complex delta/epsilon subunit N-terminal" evidence="11">
    <location>
        <begin position="3"/>
        <end position="81"/>
    </location>
</feature>
<dbReference type="RefSeq" id="WP_370397537.1">
    <property type="nucleotide sequence ID" value="NZ_JALBUT010000009.1"/>
</dbReference>
<comment type="subunit">
    <text evidence="9 10">F-type ATPases have 2 components, CF(1) - the catalytic core - and CF(0) - the membrane proton channel. CF(1) has five subunits: alpha(3), beta(3), gamma(1), delta(1), epsilon(1). CF(0) has three main subunits: a, b and c.</text>
</comment>
<dbReference type="Pfam" id="PF02823">
    <property type="entry name" value="ATP-synt_DE_N"/>
    <property type="match status" value="1"/>
</dbReference>
<keyword evidence="5 9" id="KW-0406">Ion transport</keyword>
<evidence type="ECO:0000256" key="5">
    <source>
        <dbReference type="ARBA" id="ARBA00023065"/>
    </source>
</evidence>
<keyword evidence="6 9" id="KW-0472">Membrane</keyword>
<keyword evidence="4 9" id="KW-0813">Transport</keyword>
<accession>A0ABU4WL12</accession>
<evidence type="ECO:0000256" key="9">
    <source>
        <dbReference type="HAMAP-Rule" id="MF_00530"/>
    </source>
</evidence>
<organism evidence="12 13">
    <name type="scientific">Intestinicryptomonas porci</name>
    <dbReference type="NCBI Taxonomy" id="2926320"/>
    <lineage>
        <taxon>Bacteria</taxon>
        <taxon>Pseudomonadati</taxon>
        <taxon>Verrucomicrobiota</taxon>
        <taxon>Opitutia</taxon>
        <taxon>Opitutales</taxon>
        <taxon>Intestinicryptomonaceae</taxon>
        <taxon>Intestinicryptomonas</taxon>
    </lineage>
</organism>
<dbReference type="EMBL" id="JALBUT010000009">
    <property type="protein sequence ID" value="MDX8416084.1"/>
    <property type="molecule type" value="Genomic_DNA"/>
</dbReference>
<dbReference type="HAMAP" id="MF_00530">
    <property type="entry name" value="ATP_synth_epsil_bac"/>
    <property type="match status" value="1"/>
</dbReference>
<dbReference type="CDD" id="cd12152">
    <property type="entry name" value="F1-ATPase_delta"/>
    <property type="match status" value="1"/>
</dbReference>
<dbReference type="Proteomes" id="UP001275932">
    <property type="component" value="Unassembled WGS sequence"/>
</dbReference>
<comment type="caution">
    <text evidence="12">The sequence shown here is derived from an EMBL/GenBank/DDBJ whole genome shotgun (WGS) entry which is preliminary data.</text>
</comment>
<comment type="subcellular location">
    <subcellularLocation>
        <location evidence="9">Cell membrane</location>
        <topology evidence="9">Peripheral membrane protein</topology>
    </subcellularLocation>
    <subcellularLocation>
        <location evidence="2">Endomembrane system</location>
        <topology evidence="2">Peripheral membrane protein</topology>
    </subcellularLocation>
</comment>
<comment type="similarity">
    <text evidence="3 9 10">Belongs to the ATPase epsilon chain family.</text>
</comment>
<evidence type="ECO:0000256" key="4">
    <source>
        <dbReference type="ARBA" id="ARBA00022448"/>
    </source>
</evidence>
<dbReference type="PANTHER" id="PTHR13822">
    <property type="entry name" value="ATP SYNTHASE DELTA/EPSILON CHAIN"/>
    <property type="match status" value="1"/>
</dbReference>
<dbReference type="PANTHER" id="PTHR13822:SF10">
    <property type="entry name" value="ATP SYNTHASE EPSILON CHAIN, CHLOROPLASTIC"/>
    <property type="match status" value="1"/>
</dbReference>
<keyword evidence="9" id="KW-1003">Cell membrane</keyword>
<protein>
    <recommendedName>
        <fullName evidence="9">ATP synthase epsilon chain</fullName>
    </recommendedName>
    <alternativeName>
        <fullName evidence="9">ATP synthase F1 sector epsilon subunit</fullName>
    </alternativeName>
    <alternativeName>
        <fullName evidence="9">F-ATPase epsilon subunit</fullName>
    </alternativeName>
</protein>
<dbReference type="InterPro" id="IPR036771">
    <property type="entry name" value="ATPsynth_dsu/esu_N"/>
</dbReference>
<evidence type="ECO:0000256" key="6">
    <source>
        <dbReference type="ARBA" id="ARBA00023136"/>
    </source>
</evidence>
<keyword evidence="13" id="KW-1185">Reference proteome</keyword>
<keyword evidence="8 9" id="KW-0066">ATP synthesis</keyword>
<evidence type="ECO:0000259" key="11">
    <source>
        <dbReference type="Pfam" id="PF02823"/>
    </source>
</evidence>
<keyword evidence="9" id="KW-0375">Hydrogen ion transport</keyword>
<dbReference type="InterPro" id="IPR001469">
    <property type="entry name" value="ATP_synth_F1_dsu/esu"/>
</dbReference>
<evidence type="ECO:0000313" key="12">
    <source>
        <dbReference type="EMBL" id="MDX8416084.1"/>
    </source>
</evidence>
<evidence type="ECO:0000256" key="2">
    <source>
        <dbReference type="ARBA" id="ARBA00004184"/>
    </source>
</evidence>
<evidence type="ECO:0000256" key="8">
    <source>
        <dbReference type="ARBA" id="ARBA00023310"/>
    </source>
</evidence>